<dbReference type="InterPro" id="IPR007343">
    <property type="entry name" value="Uncharacterised_pept_Zn_put"/>
</dbReference>
<feature type="compositionally biased region" description="Pro residues" evidence="5">
    <location>
        <begin position="37"/>
        <end position="52"/>
    </location>
</feature>
<evidence type="ECO:0008006" key="9">
    <source>
        <dbReference type="Google" id="ProtNLM"/>
    </source>
</evidence>
<sequence>MRRILSLLSAYILLTACATEPPPEVPMGVGGWTTPPALSPSPSPPPPSPTPAPRVVLPDRVIPPRGRDAAVKSPLYTAPRLAKAKCPLPAIRAGSLASGKRYGAAVSACLDGIWARGFEKSGLYFKPPLRRFVPHRVKDPECGKMPRKGAAGTYCGGALTYYVLLKPSDLSPSEAAWVAEVTAHEYAHHIQEMLNILDYDGQAEYDARTTEAKNALSRRLELQAECLAGVALKAMGRAVPPLWEFRTLYQGTLDAQWVRDHGTLSTQLRWFERGYRAGGPKACDTWKAPARDVT</sequence>
<evidence type="ECO:0000256" key="5">
    <source>
        <dbReference type="SAM" id="MobiDB-lite"/>
    </source>
</evidence>
<keyword evidence="8" id="KW-1185">Reference proteome</keyword>
<evidence type="ECO:0000256" key="2">
    <source>
        <dbReference type="ARBA" id="ARBA00022692"/>
    </source>
</evidence>
<evidence type="ECO:0000256" key="4">
    <source>
        <dbReference type="ARBA" id="ARBA00023136"/>
    </source>
</evidence>
<keyword evidence="4" id="KW-0472">Membrane</keyword>
<name>A0A367FS40_9ACTN</name>
<gene>
    <name evidence="7" type="ORF">DQ384_01310</name>
</gene>
<dbReference type="AlphaFoldDB" id="A0A367FS40"/>
<protein>
    <recommendedName>
        <fullName evidence="9">Metalloprotease-like protein</fullName>
    </recommendedName>
</protein>
<feature type="signal peptide" evidence="6">
    <location>
        <begin position="1"/>
        <end position="18"/>
    </location>
</feature>
<dbReference type="OrthoDB" id="9774900at2"/>
<evidence type="ECO:0000256" key="3">
    <source>
        <dbReference type="ARBA" id="ARBA00022989"/>
    </source>
</evidence>
<evidence type="ECO:0000256" key="1">
    <source>
        <dbReference type="ARBA" id="ARBA00004167"/>
    </source>
</evidence>
<keyword evidence="2" id="KW-0812">Transmembrane</keyword>
<evidence type="ECO:0000313" key="7">
    <source>
        <dbReference type="EMBL" id="RCG33111.1"/>
    </source>
</evidence>
<feature type="chain" id="PRO_5016944196" description="Metalloprotease-like protein" evidence="6">
    <location>
        <begin position="19"/>
        <end position="294"/>
    </location>
</feature>
<evidence type="ECO:0000313" key="8">
    <source>
        <dbReference type="Proteomes" id="UP000253094"/>
    </source>
</evidence>
<dbReference type="RefSeq" id="WP_114026775.1">
    <property type="nucleotide sequence ID" value="NZ_QOIL01000001.1"/>
</dbReference>
<dbReference type="PROSITE" id="PS51257">
    <property type="entry name" value="PROKAR_LIPOPROTEIN"/>
    <property type="match status" value="1"/>
</dbReference>
<organism evidence="7 8">
    <name type="scientific">Sphaerisporangium album</name>
    <dbReference type="NCBI Taxonomy" id="509200"/>
    <lineage>
        <taxon>Bacteria</taxon>
        <taxon>Bacillati</taxon>
        <taxon>Actinomycetota</taxon>
        <taxon>Actinomycetes</taxon>
        <taxon>Streptosporangiales</taxon>
        <taxon>Streptosporangiaceae</taxon>
        <taxon>Sphaerisporangium</taxon>
    </lineage>
</organism>
<dbReference type="Pfam" id="PF04228">
    <property type="entry name" value="Zn_peptidase"/>
    <property type="match status" value="1"/>
</dbReference>
<feature type="region of interest" description="Disordered" evidence="5">
    <location>
        <begin position="25"/>
        <end position="54"/>
    </location>
</feature>
<dbReference type="GO" id="GO:0016020">
    <property type="term" value="C:membrane"/>
    <property type="evidence" value="ECO:0007669"/>
    <property type="project" value="UniProtKB-SubCell"/>
</dbReference>
<accession>A0A367FS40</accession>
<comment type="subcellular location">
    <subcellularLocation>
        <location evidence="1">Membrane</location>
        <topology evidence="1">Single-pass membrane protein</topology>
    </subcellularLocation>
</comment>
<dbReference type="PANTHER" id="PTHR30168">
    <property type="entry name" value="PUTATIVE MEMBRANE PROTEIN YPFJ"/>
    <property type="match status" value="1"/>
</dbReference>
<comment type="caution">
    <text evidence="7">The sequence shown here is derived from an EMBL/GenBank/DDBJ whole genome shotgun (WGS) entry which is preliminary data.</text>
</comment>
<dbReference type="PANTHER" id="PTHR30168:SF0">
    <property type="entry name" value="INNER MEMBRANE PROTEIN"/>
    <property type="match status" value="1"/>
</dbReference>
<dbReference type="EMBL" id="QOIL01000001">
    <property type="protein sequence ID" value="RCG33111.1"/>
    <property type="molecule type" value="Genomic_DNA"/>
</dbReference>
<proteinExistence type="predicted"/>
<evidence type="ECO:0000256" key="6">
    <source>
        <dbReference type="SAM" id="SignalP"/>
    </source>
</evidence>
<reference evidence="7 8" key="1">
    <citation type="submission" date="2018-06" db="EMBL/GenBank/DDBJ databases">
        <title>Sphaerisporangium craniellae sp. nov., isolated from a marine sponge in the South China Sea.</title>
        <authorList>
            <person name="Li L."/>
        </authorList>
    </citation>
    <scope>NUCLEOTIDE SEQUENCE [LARGE SCALE GENOMIC DNA]</scope>
    <source>
        <strain evidence="7 8">CCTCC AA 208026</strain>
    </source>
</reference>
<keyword evidence="3" id="KW-1133">Transmembrane helix</keyword>
<dbReference type="Proteomes" id="UP000253094">
    <property type="component" value="Unassembled WGS sequence"/>
</dbReference>
<keyword evidence="6" id="KW-0732">Signal</keyword>